<organism evidence="1">
    <name type="scientific">Picea sitchensis</name>
    <name type="common">Sitka spruce</name>
    <name type="synonym">Pinus sitchensis</name>
    <dbReference type="NCBI Taxonomy" id="3332"/>
    <lineage>
        <taxon>Eukaryota</taxon>
        <taxon>Viridiplantae</taxon>
        <taxon>Streptophyta</taxon>
        <taxon>Embryophyta</taxon>
        <taxon>Tracheophyta</taxon>
        <taxon>Spermatophyta</taxon>
        <taxon>Pinopsida</taxon>
        <taxon>Pinidae</taxon>
        <taxon>Conifers I</taxon>
        <taxon>Pinales</taxon>
        <taxon>Pinaceae</taxon>
        <taxon>Picea</taxon>
    </lineage>
</organism>
<dbReference type="PANTHER" id="PTHR33671:SF2">
    <property type="entry name" value="N-METHYLTRANSFERASE, PUTATIVE (DUF688)-RELATED"/>
    <property type="match status" value="1"/>
</dbReference>
<dbReference type="InterPro" id="IPR007789">
    <property type="entry name" value="DUF688"/>
</dbReference>
<dbReference type="PANTHER" id="PTHR33671">
    <property type="entry name" value="N-METHYLTRANSFERASE, PUTATIVE (DUF688)-RELATED"/>
    <property type="match status" value="1"/>
</dbReference>
<evidence type="ECO:0000313" key="1">
    <source>
        <dbReference type="EMBL" id="ABK23616.1"/>
    </source>
</evidence>
<protein>
    <submittedName>
        <fullName evidence="1">Uncharacterized protein</fullName>
    </submittedName>
</protein>
<reference evidence="1" key="1">
    <citation type="journal article" date="2008" name="BMC Genomics">
        <title>A conifer genomics resource of 200,000 spruce (Picea spp.) ESTs and 6,464 high-quality, sequence-finished full-length cDNAs for Sitka spruce (Picea sitchensis).</title>
        <authorList>
            <person name="Ralph S.G."/>
            <person name="Chun H.J."/>
            <person name="Kolosova N."/>
            <person name="Cooper D."/>
            <person name="Oddy C."/>
            <person name="Ritland C.E."/>
            <person name="Kirkpatrick R."/>
            <person name="Moore R."/>
            <person name="Barber S."/>
            <person name="Holt R.A."/>
            <person name="Jones S.J."/>
            <person name="Marra M.A."/>
            <person name="Douglas C.J."/>
            <person name="Ritland K."/>
            <person name="Bohlmann J."/>
        </authorList>
    </citation>
    <scope>NUCLEOTIDE SEQUENCE</scope>
    <source>
        <tissue evidence="1">Bark</tissue>
    </source>
</reference>
<name>A9NSK5_PICSI</name>
<sequence length="83" mass="9164">MEKKINSKVQGQLDFNAPLMSMRRITGSPIENEIVDYKVDGTLNWSGMPPVCRSELKSGPLRNPGTVPFCGSKVRGGLRMKNV</sequence>
<dbReference type="AlphaFoldDB" id="A9NSK5"/>
<proteinExistence type="evidence at transcript level"/>
<dbReference type="EMBL" id="EF084295">
    <property type="protein sequence ID" value="ABK23616.1"/>
    <property type="molecule type" value="mRNA"/>
</dbReference>
<accession>A9NSK5</accession>
<dbReference type="Pfam" id="PF05097">
    <property type="entry name" value="DUF688"/>
    <property type="match status" value="1"/>
</dbReference>